<dbReference type="SMART" id="SM00054">
    <property type="entry name" value="EFh"/>
    <property type="match status" value="2"/>
</dbReference>
<evidence type="ECO:0000313" key="8">
    <source>
        <dbReference type="EMBL" id="CAI9973490.1"/>
    </source>
</evidence>
<evidence type="ECO:0000313" key="10">
    <source>
        <dbReference type="EMBL" id="CAL6055098.1"/>
    </source>
</evidence>
<comment type="caution">
    <text evidence="8">The sequence shown here is derived from an EMBL/GenBank/DDBJ whole genome shotgun (WGS) entry which is preliminary data.</text>
</comment>
<name>A0AA86RVS3_9EUKA</name>
<evidence type="ECO:0000313" key="7">
    <source>
        <dbReference type="EMBL" id="CAI9967441.1"/>
    </source>
</evidence>
<dbReference type="InterPro" id="IPR011992">
    <property type="entry name" value="EF-hand-dom_pair"/>
</dbReference>
<dbReference type="EMBL" id="CAXDID020000205">
    <property type="protein sequence ID" value="CAL6055098.1"/>
    <property type="molecule type" value="Genomic_DNA"/>
</dbReference>
<keyword evidence="1" id="KW-0106">Calcium</keyword>
<dbReference type="Gene3D" id="1.10.238.10">
    <property type="entry name" value="EF-hand"/>
    <property type="match status" value="1"/>
</dbReference>
<evidence type="ECO:0000259" key="2">
    <source>
        <dbReference type="PROSITE" id="PS50222"/>
    </source>
</evidence>
<reference evidence="9 15" key="2">
    <citation type="submission" date="2024-07" db="EMBL/GenBank/DDBJ databases">
        <authorList>
            <person name="Akdeniz Z."/>
        </authorList>
    </citation>
    <scope>NUCLEOTIDE SEQUENCE [LARGE SCALE GENOMIC DNA]</scope>
</reference>
<dbReference type="EMBL" id="CATOUU010000023">
    <property type="protein sequence ID" value="CAI9913381.1"/>
    <property type="molecule type" value="Genomic_DNA"/>
</dbReference>
<proteinExistence type="predicted"/>
<dbReference type="EMBL" id="CAXDID020000646">
    <property type="protein sequence ID" value="CAL6108111.1"/>
    <property type="molecule type" value="Genomic_DNA"/>
</dbReference>
<dbReference type="SUPFAM" id="SSF47473">
    <property type="entry name" value="EF-hand"/>
    <property type="match status" value="1"/>
</dbReference>
<keyword evidence="15" id="KW-1185">Reference proteome</keyword>
<dbReference type="EMBL" id="CAXDID020000325">
    <property type="protein sequence ID" value="CAL6077342.1"/>
    <property type="molecule type" value="Genomic_DNA"/>
</dbReference>
<dbReference type="Pfam" id="PF13499">
    <property type="entry name" value="EF-hand_7"/>
    <property type="match status" value="1"/>
</dbReference>
<dbReference type="EMBL" id="CATOUU010001023">
    <property type="protein sequence ID" value="CAI9967441.1"/>
    <property type="molecule type" value="Genomic_DNA"/>
</dbReference>
<evidence type="ECO:0000313" key="14">
    <source>
        <dbReference type="EMBL" id="CAL6108111.1"/>
    </source>
</evidence>
<evidence type="ECO:0000313" key="6">
    <source>
        <dbReference type="EMBL" id="CAI9951117.1"/>
    </source>
</evidence>
<dbReference type="InterPro" id="IPR002048">
    <property type="entry name" value="EF_hand_dom"/>
</dbReference>
<dbReference type="EMBL" id="CAXDID020000604">
    <property type="protein sequence ID" value="CAL6106032.1"/>
    <property type="molecule type" value="Genomic_DNA"/>
</dbReference>
<evidence type="ECO:0000313" key="9">
    <source>
        <dbReference type="EMBL" id="CAL6030354.1"/>
    </source>
</evidence>
<evidence type="ECO:0000313" key="11">
    <source>
        <dbReference type="EMBL" id="CAL6077342.1"/>
    </source>
</evidence>
<accession>A0AA86RVS3</accession>
<evidence type="ECO:0000313" key="15">
    <source>
        <dbReference type="Proteomes" id="UP001642409"/>
    </source>
</evidence>
<dbReference type="InterPro" id="IPR018247">
    <property type="entry name" value="EF_Hand_1_Ca_BS"/>
</dbReference>
<dbReference type="AlphaFoldDB" id="A0AA86RVS3"/>
<dbReference type="EMBL" id="CATOUU010001123">
    <property type="protein sequence ID" value="CAI9973490.1"/>
    <property type="molecule type" value="Genomic_DNA"/>
</dbReference>
<dbReference type="EMBL" id="CATOUU010000056">
    <property type="protein sequence ID" value="CAI9914692.1"/>
    <property type="molecule type" value="Genomic_DNA"/>
</dbReference>
<evidence type="ECO:0000256" key="1">
    <source>
        <dbReference type="ARBA" id="ARBA00022837"/>
    </source>
</evidence>
<dbReference type="EMBL" id="CATOUU010000822">
    <property type="protein sequence ID" value="CAI9951117.1"/>
    <property type="molecule type" value="Genomic_DNA"/>
</dbReference>
<evidence type="ECO:0000313" key="13">
    <source>
        <dbReference type="EMBL" id="CAL6106032.1"/>
    </source>
</evidence>
<feature type="domain" description="EF-hand" evidence="2">
    <location>
        <begin position="40"/>
        <end position="74"/>
    </location>
</feature>
<gene>
    <name evidence="3" type="ORF">HINF_LOCUS1026</name>
    <name evidence="5" type="ORF">HINF_LOCUS12837</name>
    <name evidence="4" type="ORF">HINF_LOCUS2337</name>
    <name evidence="9" type="ORF">HINF_LOCUS33231</name>
    <name evidence="6" type="ORF">HINF_LOCUS38762</name>
    <name evidence="10" type="ORF">HINF_LOCUS46379</name>
    <name evidence="7" type="ORF">HINF_LOCUS55086</name>
    <name evidence="11" type="ORF">HINF_LOCUS58227</name>
    <name evidence="8" type="ORF">HINF_LOCUS61135</name>
    <name evidence="12" type="ORF">HINF_LOCUS64777</name>
    <name evidence="13" type="ORF">HINF_LOCUS73548</name>
    <name evidence="14" type="ORF">HINF_LOCUS74809</name>
</gene>
<organism evidence="8">
    <name type="scientific">Hexamita inflata</name>
    <dbReference type="NCBI Taxonomy" id="28002"/>
    <lineage>
        <taxon>Eukaryota</taxon>
        <taxon>Metamonada</taxon>
        <taxon>Diplomonadida</taxon>
        <taxon>Hexamitidae</taxon>
        <taxon>Hexamitinae</taxon>
        <taxon>Hexamita</taxon>
    </lineage>
</organism>
<dbReference type="CDD" id="cd00051">
    <property type="entry name" value="EFh"/>
    <property type="match status" value="1"/>
</dbReference>
<evidence type="ECO:0000313" key="12">
    <source>
        <dbReference type="EMBL" id="CAL6089320.1"/>
    </source>
</evidence>
<evidence type="ECO:0000313" key="5">
    <source>
        <dbReference type="EMBL" id="CAI9925192.1"/>
    </source>
</evidence>
<dbReference type="EMBL" id="CATOUU010000337">
    <property type="protein sequence ID" value="CAI9925192.1"/>
    <property type="molecule type" value="Genomic_DNA"/>
</dbReference>
<dbReference type="EMBL" id="CAXDID020000115">
    <property type="protein sequence ID" value="CAL6030354.1"/>
    <property type="molecule type" value="Genomic_DNA"/>
</dbReference>
<dbReference type="PROSITE" id="PS50222">
    <property type="entry name" value="EF_HAND_2"/>
    <property type="match status" value="2"/>
</dbReference>
<reference evidence="8" key="1">
    <citation type="submission" date="2023-06" db="EMBL/GenBank/DDBJ databases">
        <authorList>
            <person name="Kurt Z."/>
        </authorList>
    </citation>
    <scope>NUCLEOTIDE SEQUENCE</scope>
</reference>
<sequence>MPKYSKQQVEDIFHAQDRNHDGKMFNSEVMITLKKNGMNVEPADVKKHMAKFDASGDGYLQIDEFVNLVMALFP</sequence>
<dbReference type="EMBL" id="CAXDID020000418">
    <property type="protein sequence ID" value="CAL6089320.1"/>
    <property type="molecule type" value="Genomic_DNA"/>
</dbReference>
<dbReference type="GO" id="GO:0005509">
    <property type="term" value="F:calcium ion binding"/>
    <property type="evidence" value="ECO:0007669"/>
    <property type="project" value="InterPro"/>
</dbReference>
<evidence type="ECO:0000313" key="4">
    <source>
        <dbReference type="EMBL" id="CAI9914692.1"/>
    </source>
</evidence>
<dbReference type="PROSITE" id="PS00018">
    <property type="entry name" value="EF_HAND_1"/>
    <property type="match status" value="1"/>
</dbReference>
<dbReference type="Proteomes" id="UP001642409">
    <property type="component" value="Unassembled WGS sequence"/>
</dbReference>
<evidence type="ECO:0000313" key="3">
    <source>
        <dbReference type="EMBL" id="CAI9913381.1"/>
    </source>
</evidence>
<feature type="domain" description="EF-hand" evidence="2">
    <location>
        <begin position="4"/>
        <end position="39"/>
    </location>
</feature>
<protein>
    <submittedName>
        <fullName evidence="8">Calcium-binding protein</fullName>
    </submittedName>
    <submittedName>
        <fullName evidence="9">Calcium-binding_protein</fullName>
    </submittedName>
</protein>